<organism evidence="4 5">
    <name type="scientific">Microvirga aerophila</name>
    <dbReference type="NCBI Taxonomy" id="670291"/>
    <lineage>
        <taxon>Bacteria</taxon>
        <taxon>Pseudomonadati</taxon>
        <taxon>Pseudomonadota</taxon>
        <taxon>Alphaproteobacteria</taxon>
        <taxon>Hyphomicrobiales</taxon>
        <taxon>Methylobacteriaceae</taxon>
        <taxon>Microvirga</taxon>
    </lineage>
</organism>
<keyword evidence="4" id="KW-0808">Transferase</keyword>
<dbReference type="GO" id="GO:0005737">
    <property type="term" value="C:cytoplasm"/>
    <property type="evidence" value="ECO:0007669"/>
    <property type="project" value="TreeGrafter"/>
</dbReference>
<proteinExistence type="inferred from homology"/>
<comment type="caution">
    <text evidence="4">The sequence shown here is derived from an EMBL/GenBank/DDBJ whole genome shotgun (WGS) entry which is preliminary data.</text>
</comment>
<dbReference type="InterPro" id="IPR029063">
    <property type="entry name" value="SAM-dependent_MTases_sf"/>
</dbReference>
<evidence type="ECO:0000256" key="2">
    <source>
        <dbReference type="ARBA" id="ARBA00013346"/>
    </source>
</evidence>
<gene>
    <name evidence="4" type="ORF">MAE02_09060</name>
</gene>
<dbReference type="GO" id="GO:0004719">
    <property type="term" value="F:protein-L-isoaspartate (D-aspartate) O-methyltransferase activity"/>
    <property type="evidence" value="ECO:0007669"/>
    <property type="project" value="InterPro"/>
</dbReference>
<dbReference type="AlphaFoldDB" id="A0A512BMM4"/>
<dbReference type="PANTHER" id="PTHR11579">
    <property type="entry name" value="PROTEIN-L-ISOASPARTATE O-METHYLTRANSFERASE"/>
    <property type="match status" value="1"/>
</dbReference>
<keyword evidence="4" id="KW-0489">Methyltransferase</keyword>
<dbReference type="Pfam" id="PF01135">
    <property type="entry name" value="PCMT"/>
    <property type="match status" value="1"/>
</dbReference>
<keyword evidence="5" id="KW-1185">Reference proteome</keyword>
<dbReference type="PANTHER" id="PTHR11579:SF18">
    <property type="entry name" value="PROTEIN-L-ISOASPARTATE O-METHYLTRANSFERASE"/>
    <property type="match status" value="1"/>
</dbReference>
<sequence>MHPGSIPGEASNFYLRQFMVDFTQARRMMVDCQLRTFDVNDIPLLDAMDDVPRERFVLPGREELAYIDQDLLVGDGAEQRFMMTPMVLARLIQALDVEAGDKVLDVACGRGYSSAVLARLGASVTALESDPALADTAKQCLSAVGAEGVIVEAGPLDQGWAGWAPYDAILVNGALEVRPDHLLQQLAEGGRLVCVKGRGRAARATIYVRSGETFGERTLFDAAAPLLPAFQLKPGFTF</sequence>
<dbReference type="Proteomes" id="UP000321085">
    <property type="component" value="Unassembled WGS sequence"/>
</dbReference>
<reference evidence="4 5" key="1">
    <citation type="submission" date="2019-07" db="EMBL/GenBank/DDBJ databases">
        <title>Whole genome shotgun sequence of Microvirga aerophila NBRC 106136.</title>
        <authorList>
            <person name="Hosoyama A."/>
            <person name="Uohara A."/>
            <person name="Ohji S."/>
            <person name="Ichikawa N."/>
        </authorList>
    </citation>
    <scope>NUCLEOTIDE SEQUENCE [LARGE SCALE GENOMIC DNA]</scope>
    <source>
        <strain evidence="4 5">NBRC 106136</strain>
    </source>
</reference>
<dbReference type="InterPro" id="IPR000682">
    <property type="entry name" value="PCMT"/>
</dbReference>
<dbReference type="GO" id="GO:0032259">
    <property type="term" value="P:methylation"/>
    <property type="evidence" value="ECO:0007669"/>
    <property type="project" value="UniProtKB-KW"/>
</dbReference>
<protein>
    <recommendedName>
        <fullName evidence="2">Protein-L-isoaspartate O-methyltransferase</fullName>
    </recommendedName>
    <alternativeName>
        <fullName evidence="3">Protein L-isoaspartyl methyltransferase</fullName>
    </alternativeName>
</protein>
<dbReference type="SUPFAM" id="SSF53335">
    <property type="entry name" value="S-adenosyl-L-methionine-dependent methyltransferases"/>
    <property type="match status" value="1"/>
</dbReference>
<dbReference type="EMBL" id="BJYU01000008">
    <property type="protein sequence ID" value="GEO13210.1"/>
    <property type="molecule type" value="Genomic_DNA"/>
</dbReference>
<comment type="similarity">
    <text evidence="1">Belongs to the methyltransferase superfamily. L-isoaspartyl/D-aspartyl protein methyltransferase family.</text>
</comment>
<evidence type="ECO:0000313" key="5">
    <source>
        <dbReference type="Proteomes" id="UP000321085"/>
    </source>
</evidence>
<name>A0A512BMM4_9HYPH</name>
<dbReference type="CDD" id="cd02440">
    <property type="entry name" value="AdoMet_MTases"/>
    <property type="match status" value="1"/>
</dbReference>
<evidence type="ECO:0000313" key="4">
    <source>
        <dbReference type="EMBL" id="GEO13210.1"/>
    </source>
</evidence>
<evidence type="ECO:0000256" key="3">
    <source>
        <dbReference type="ARBA" id="ARBA00030757"/>
    </source>
</evidence>
<accession>A0A512BMM4</accession>
<evidence type="ECO:0000256" key="1">
    <source>
        <dbReference type="ARBA" id="ARBA00005369"/>
    </source>
</evidence>
<dbReference type="Gene3D" id="3.40.50.150">
    <property type="entry name" value="Vaccinia Virus protein VP39"/>
    <property type="match status" value="1"/>
</dbReference>